<accession>A0A1B8SKF4</accession>
<dbReference type="InterPro" id="IPR001387">
    <property type="entry name" value="Cro/C1-type_HTH"/>
</dbReference>
<dbReference type="Pfam" id="PF06114">
    <property type="entry name" value="Peptidase_M78"/>
    <property type="match status" value="1"/>
</dbReference>
<dbReference type="SUPFAM" id="SSF47413">
    <property type="entry name" value="lambda repressor-like DNA-binding domains"/>
    <property type="match status" value="1"/>
</dbReference>
<protein>
    <recommendedName>
        <fullName evidence="2">HTH cro/C1-type domain-containing protein</fullName>
    </recommendedName>
</protein>
<dbReference type="PROSITE" id="PS50943">
    <property type="entry name" value="HTH_CROC1"/>
    <property type="match status" value="1"/>
</dbReference>
<evidence type="ECO:0000313" key="3">
    <source>
        <dbReference type="EMBL" id="OBY33201.1"/>
    </source>
</evidence>
<dbReference type="CDD" id="cd00093">
    <property type="entry name" value="HTH_XRE"/>
    <property type="match status" value="1"/>
</dbReference>
<gene>
    <name evidence="3" type="ORF">ACT18_02590</name>
</gene>
<evidence type="ECO:0000256" key="1">
    <source>
        <dbReference type="ARBA" id="ARBA00007227"/>
    </source>
</evidence>
<name>A0A1B8SKF4_9MYCO</name>
<dbReference type="PANTHER" id="PTHR43236:SF1">
    <property type="entry name" value="BLL7220 PROTEIN"/>
    <property type="match status" value="1"/>
</dbReference>
<dbReference type="Pfam" id="PF01381">
    <property type="entry name" value="HTH_3"/>
    <property type="match status" value="1"/>
</dbReference>
<dbReference type="EMBL" id="LFOE01000002">
    <property type="protein sequence ID" value="OBY33201.1"/>
    <property type="molecule type" value="Genomic_DNA"/>
</dbReference>
<dbReference type="Gene3D" id="1.10.260.40">
    <property type="entry name" value="lambda repressor-like DNA-binding domains"/>
    <property type="match status" value="1"/>
</dbReference>
<dbReference type="Gene3D" id="1.10.10.2910">
    <property type="match status" value="1"/>
</dbReference>
<dbReference type="AlphaFoldDB" id="A0A1B8SKF4"/>
<comment type="caution">
    <text evidence="3">The sequence shown here is derived from an EMBL/GenBank/DDBJ whole genome shotgun (WGS) entry which is preliminary data.</text>
</comment>
<keyword evidence="4" id="KW-1185">Reference proteome</keyword>
<dbReference type="GO" id="GO:0003677">
    <property type="term" value="F:DNA binding"/>
    <property type="evidence" value="ECO:0007669"/>
    <property type="project" value="InterPro"/>
</dbReference>
<dbReference type="InterPro" id="IPR010982">
    <property type="entry name" value="Lambda_DNA-bd_dom_sf"/>
</dbReference>
<dbReference type="PATRIC" id="fig|354243.3.peg.550"/>
<evidence type="ECO:0000259" key="2">
    <source>
        <dbReference type="PROSITE" id="PS50943"/>
    </source>
</evidence>
<dbReference type="InterPro" id="IPR052345">
    <property type="entry name" value="Rad_response_metalloprotease"/>
</dbReference>
<organism evidence="3 4">
    <name type="scientific">Mycolicibacter kumamotonensis</name>
    <dbReference type="NCBI Taxonomy" id="354243"/>
    <lineage>
        <taxon>Bacteria</taxon>
        <taxon>Bacillati</taxon>
        <taxon>Actinomycetota</taxon>
        <taxon>Actinomycetes</taxon>
        <taxon>Mycobacteriales</taxon>
        <taxon>Mycobacteriaceae</taxon>
        <taxon>Mycolicibacter</taxon>
    </lineage>
</organism>
<evidence type="ECO:0000313" key="4">
    <source>
        <dbReference type="Proteomes" id="UP000092668"/>
    </source>
</evidence>
<reference evidence="3 4" key="1">
    <citation type="submission" date="2015-06" db="EMBL/GenBank/DDBJ databases">
        <title>Genome sequence of Mycobacterium kumamotonense strain Roo.</title>
        <authorList>
            <person name="Greninger A.L."/>
            <person name="Cunningham G."/>
            <person name="Miller S."/>
        </authorList>
    </citation>
    <scope>NUCLEOTIDE SEQUENCE [LARGE SCALE GENOMIC DNA]</scope>
    <source>
        <strain evidence="3 4">Roo</strain>
    </source>
</reference>
<dbReference type="InterPro" id="IPR010359">
    <property type="entry name" value="IrrE_HExxH"/>
</dbReference>
<feature type="domain" description="HTH cro/C1-type" evidence="2">
    <location>
        <begin position="20"/>
        <end position="74"/>
    </location>
</feature>
<dbReference type="PANTHER" id="PTHR43236">
    <property type="entry name" value="ANTITOXIN HIGA1"/>
    <property type="match status" value="1"/>
</dbReference>
<sequence>MRVQRDRGAMGALPFERDRLRVARELVGLSQNQLASRVGLSPAAISQFESGAARPTEESLLQLAGVLQVPIGFFGQPITETHEGFFRSLRRSSVADRRRARSIAHVAHDLARAATDSGQFPESAVPRILPTGLNADRREIEEIAHQVRRLWNVPDGPIDDVVSLLESHGVVVIRLPLGSADVDAFSLPFDDHPVVVLGSDKGDRARSRFDCAHELAHLVMHGEIIWGIKEVEEQAHQFAAAFLMPAEEIYDELPATVDWQKLFALKQHWQVSLAALLMRAKRLGRMSDATYLTAVKAASARGWRRQEPVPLGPPEQPTLLLKFLEETDLPILSLLPESIVESIVRASSVA</sequence>
<proteinExistence type="inferred from homology"/>
<dbReference type="SMART" id="SM00530">
    <property type="entry name" value="HTH_XRE"/>
    <property type="match status" value="1"/>
</dbReference>
<comment type="similarity">
    <text evidence="1">Belongs to the short-chain fatty acyl-CoA assimilation regulator (ScfR) family.</text>
</comment>
<dbReference type="Proteomes" id="UP000092668">
    <property type="component" value="Unassembled WGS sequence"/>
</dbReference>